<dbReference type="Proteomes" id="UP000652761">
    <property type="component" value="Unassembled WGS sequence"/>
</dbReference>
<feature type="compositionally biased region" description="Basic and acidic residues" evidence="1">
    <location>
        <begin position="7"/>
        <end position="25"/>
    </location>
</feature>
<sequence>MQWRRRQALEKTLGDGVRTGEDSRRNLRQKAGKQRQRKKAANIRRRQGKDTPATPSSFPYSSACPPRRWVSPADPIAFFLLRFGVSGFSLAMVGLPHCDARSEQGGNKAVTSSSKASSVSAIEQLKTSTSNRKFPSPISHLCVHLLPMNLLLKKSSIVLEQLVRCRFGPEMK</sequence>
<evidence type="ECO:0000313" key="3">
    <source>
        <dbReference type="Proteomes" id="UP000652761"/>
    </source>
</evidence>
<dbReference type="AlphaFoldDB" id="A0A843XE39"/>
<organism evidence="2 3">
    <name type="scientific">Colocasia esculenta</name>
    <name type="common">Wild taro</name>
    <name type="synonym">Arum esculentum</name>
    <dbReference type="NCBI Taxonomy" id="4460"/>
    <lineage>
        <taxon>Eukaryota</taxon>
        <taxon>Viridiplantae</taxon>
        <taxon>Streptophyta</taxon>
        <taxon>Embryophyta</taxon>
        <taxon>Tracheophyta</taxon>
        <taxon>Spermatophyta</taxon>
        <taxon>Magnoliopsida</taxon>
        <taxon>Liliopsida</taxon>
        <taxon>Araceae</taxon>
        <taxon>Aroideae</taxon>
        <taxon>Colocasieae</taxon>
        <taxon>Colocasia</taxon>
    </lineage>
</organism>
<feature type="region of interest" description="Disordered" evidence="1">
    <location>
        <begin position="1"/>
        <end position="64"/>
    </location>
</feature>
<proteinExistence type="predicted"/>
<evidence type="ECO:0000256" key="1">
    <source>
        <dbReference type="SAM" id="MobiDB-lite"/>
    </source>
</evidence>
<protein>
    <submittedName>
        <fullName evidence="2">Uncharacterized protein</fullName>
    </submittedName>
</protein>
<reference evidence="2" key="1">
    <citation type="submission" date="2017-07" db="EMBL/GenBank/DDBJ databases">
        <title>Taro Niue Genome Assembly and Annotation.</title>
        <authorList>
            <person name="Atibalentja N."/>
            <person name="Keating K."/>
            <person name="Fields C.J."/>
        </authorList>
    </citation>
    <scope>NUCLEOTIDE SEQUENCE</scope>
    <source>
        <strain evidence="2">Niue_2</strain>
        <tissue evidence="2">Leaf</tissue>
    </source>
</reference>
<evidence type="ECO:0000313" key="2">
    <source>
        <dbReference type="EMBL" id="MQM17729.1"/>
    </source>
</evidence>
<dbReference type="EMBL" id="NMUH01007732">
    <property type="protein sequence ID" value="MQM17729.1"/>
    <property type="molecule type" value="Genomic_DNA"/>
</dbReference>
<name>A0A843XE39_COLES</name>
<gene>
    <name evidence="2" type="ORF">Taro_050707</name>
</gene>
<accession>A0A843XE39</accession>
<comment type="caution">
    <text evidence="2">The sequence shown here is derived from an EMBL/GenBank/DDBJ whole genome shotgun (WGS) entry which is preliminary data.</text>
</comment>
<feature type="compositionally biased region" description="Basic residues" evidence="1">
    <location>
        <begin position="26"/>
        <end position="47"/>
    </location>
</feature>
<keyword evidence="3" id="KW-1185">Reference proteome</keyword>